<protein>
    <submittedName>
        <fullName evidence="2">Uncharacterized protein</fullName>
    </submittedName>
</protein>
<name>A0A7C9ADV1_OPUST</name>
<dbReference type="EMBL" id="GISG01228238">
    <property type="protein sequence ID" value="MBA4665759.1"/>
    <property type="molecule type" value="Transcribed_RNA"/>
</dbReference>
<evidence type="ECO:0000313" key="2">
    <source>
        <dbReference type="EMBL" id="MBA4665759.1"/>
    </source>
</evidence>
<reference evidence="2" key="2">
    <citation type="submission" date="2020-07" db="EMBL/GenBank/DDBJ databases">
        <authorList>
            <person name="Vera ALvarez R."/>
            <person name="Arias-Moreno D.M."/>
            <person name="Jimenez-Jacinto V."/>
            <person name="Jimenez-Bremont J.F."/>
            <person name="Swaminathan K."/>
            <person name="Moose S.P."/>
            <person name="Guerrero-Gonzalez M.L."/>
            <person name="Marino-Ramirez L."/>
            <person name="Landsman D."/>
            <person name="Rodriguez-Kessler M."/>
            <person name="Delgado-Sanchez P."/>
        </authorList>
    </citation>
    <scope>NUCLEOTIDE SEQUENCE</scope>
    <source>
        <tissue evidence="2">Cladode</tissue>
    </source>
</reference>
<reference evidence="2" key="1">
    <citation type="journal article" date="2013" name="J. Plant Res.">
        <title>Effect of fungi and light on seed germination of three Opuntia species from semiarid lands of central Mexico.</title>
        <authorList>
            <person name="Delgado-Sanchez P."/>
            <person name="Jimenez-Bremont J.F."/>
            <person name="Guerrero-Gonzalez Mde L."/>
            <person name="Flores J."/>
        </authorList>
    </citation>
    <scope>NUCLEOTIDE SEQUENCE</scope>
    <source>
        <tissue evidence="2">Cladode</tissue>
    </source>
</reference>
<evidence type="ECO:0000256" key="1">
    <source>
        <dbReference type="SAM" id="MobiDB-lite"/>
    </source>
</evidence>
<feature type="compositionally biased region" description="Polar residues" evidence="1">
    <location>
        <begin position="167"/>
        <end position="184"/>
    </location>
</feature>
<dbReference type="AlphaFoldDB" id="A0A7C9ADV1"/>
<proteinExistence type="predicted"/>
<feature type="region of interest" description="Disordered" evidence="1">
    <location>
        <begin position="145"/>
        <end position="192"/>
    </location>
</feature>
<sequence>MKMKQSICRDLGVFDFTEEDEVAEKYSQWSKISNPNSEDPATKYQFLQYASAASITLKKKGHTVEHVHVVAIDDDDDGFVSDITHAPLDLLRNTTLKRSDGLDFIPDRALIEDSVDQENSCQGVEVNVSRHLRSSAGNDLICSTIPESPSGNGSIDARTPDGHDTIQENSPSTPTSPVKENSVTGDVEAEEQPASSLETVIGLLPGACFHNNLIYAFREASTVLAL</sequence>
<organism evidence="2">
    <name type="scientific">Opuntia streptacantha</name>
    <name type="common">Prickly pear cactus</name>
    <name type="synonym">Opuntia cardona</name>
    <dbReference type="NCBI Taxonomy" id="393608"/>
    <lineage>
        <taxon>Eukaryota</taxon>
        <taxon>Viridiplantae</taxon>
        <taxon>Streptophyta</taxon>
        <taxon>Embryophyta</taxon>
        <taxon>Tracheophyta</taxon>
        <taxon>Spermatophyta</taxon>
        <taxon>Magnoliopsida</taxon>
        <taxon>eudicotyledons</taxon>
        <taxon>Gunneridae</taxon>
        <taxon>Pentapetalae</taxon>
        <taxon>Caryophyllales</taxon>
        <taxon>Cactineae</taxon>
        <taxon>Cactaceae</taxon>
        <taxon>Opuntioideae</taxon>
        <taxon>Opuntia</taxon>
    </lineage>
</organism>
<accession>A0A7C9ADV1</accession>